<accession>A0AAD7TS80</accession>
<feature type="region of interest" description="Disordered" evidence="2">
    <location>
        <begin position="101"/>
        <end position="123"/>
    </location>
</feature>
<feature type="domain" description="C2H2-type" evidence="3">
    <location>
        <begin position="357"/>
        <end position="383"/>
    </location>
</feature>
<dbReference type="PROSITE" id="PS50157">
    <property type="entry name" value="ZINC_FINGER_C2H2_2"/>
    <property type="match status" value="1"/>
</dbReference>
<feature type="compositionally biased region" description="Polar residues" evidence="2">
    <location>
        <begin position="179"/>
        <end position="188"/>
    </location>
</feature>
<dbReference type="SMART" id="SM00355">
    <property type="entry name" value="ZnF_C2H2"/>
    <property type="match status" value="2"/>
</dbReference>
<keyword evidence="1" id="KW-0863">Zinc-finger</keyword>
<dbReference type="GO" id="GO:0008270">
    <property type="term" value="F:zinc ion binding"/>
    <property type="evidence" value="ECO:0007669"/>
    <property type="project" value="UniProtKB-KW"/>
</dbReference>
<proteinExistence type="predicted"/>
<evidence type="ECO:0000259" key="3">
    <source>
        <dbReference type="PROSITE" id="PS50157"/>
    </source>
</evidence>
<evidence type="ECO:0000313" key="4">
    <source>
        <dbReference type="EMBL" id="KAJ8475365.1"/>
    </source>
</evidence>
<evidence type="ECO:0000256" key="2">
    <source>
        <dbReference type="SAM" id="MobiDB-lite"/>
    </source>
</evidence>
<dbReference type="InterPro" id="IPR013087">
    <property type="entry name" value="Znf_C2H2_type"/>
</dbReference>
<reference evidence="4" key="1">
    <citation type="submission" date="2022-11" db="EMBL/GenBank/DDBJ databases">
        <title>Genome Sequence of Cubamyces cubensis.</title>
        <authorList>
            <person name="Buettner E."/>
        </authorList>
    </citation>
    <scope>NUCLEOTIDE SEQUENCE</scope>
    <source>
        <strain evidence="4">MPL-01</strain>
    </source>
</reference>
<evidence type="ECO:0000313" key="5">
    <source>
        <dbReference type="Proteomes" id="UP001215151"/>
    </source>
</evidence>
<keyword evidence="1" id="KW-0479">Metal-binding</keyword>
<comment type="caution">
    <text evidence="4">The sequence shown here is derived from an EMBL/GenBank/DDBJ whole genome shotgun (WGS) entry which is preliminary data.</text>
</comment>
<protein>
    <recommendedName>
        <fullName evidence="3">C2H2-type domain-containing protein</fullName>
    </recommendedName>
</protein>
<feature type="compositionally biased region" description="Low complexity" evidence="2">
    <location>
        <begin position="110"/>
        <end position="120"/>
    </location>
</feature>
<keyword evidence="5" id="KW-1185">Reference proteome</keyword>
<gene>
    <name evidence="4" type="ORF">ONZ51_g6601</name>
</gene>
<name>A0AAD7TS80_9APHY</name>
<dbReference type="PROSITE" id="PS00028">
    <property type="entry name" value="ZINC_FINGER_C2H2_1"/>
    <property type="match status" value="2"/>
</dbReference>
<feature type="compositionally biased region" description="Polar residues" evidence="2">
    <location>
        <begin position="218"/>
        <end position="227"/>
    </location>
</feature>
<dbReference type="EMBL" id="JAPEVG010000161">
    <property type="protein sequence ID" value="KAJ8475365.1"/>
    <property type="molecule type" value="Genomic_DNA"/>
</dbReference>
<evidence type="ECO:0000256" key="1">
    <source>
        <dbReference type="PROSITE-ProRule" id="PRU00042"/>
    </source>
</evidence>
<organism evidence="4 5">
    <name type="scientific">Trametes cubensis</name>
    <dbReference type="NCBI Taxonomy" id="1111947"/>
    <lineage>
        <taxon>Eukaryota</taxon>
        <taxon>Fungi</taxon>
        <taxon>Dikarya</taxon>
        <taxon>Basidiomycota</taxon>
        <taxon>Agaricomycotina</taxon>
        <taxon>Agaricomycetes</taxon>
        <taxon>Polyporales</taxon>
        <taxon>Polyporaceae</taxon>
        <taxon>Trametes</taxon>
    </lineage>
</organism>
<keyword evidence="1" id="KW-0862">Zinc</keyword>
<dbReference type="Proteomes" id="UP001215151">
    <property type="component" value="Unassembled WGS sequence"/>
</dbReference>
<sequence length="383" mass="41796">MSTATYSLSALEEYERQIQALFQRSLSPSNAALPLNDDYANQSRVMGENLVASSSLLSVDYDAEETTQYHPDDLEAPPQPLPLSPLWASWLDLDSPTSGYTSDALVPRDSPSGHSNSSSSYYTAPDGASLHSVSFTEDTSAGSDAESMHILGSVHGDLSEAVNWITEDNDTAGRPVLHPQTSSATSVSILRKRRRLSDGAYSSDEEEKENLPFPSGPVASTSTSAVPGSSMPRRPKRLRTNATVHEPTLPDVAALSPALPLYTVMDSRSPSPQPPVETAAQPEVAGPICNLLTEIHDRCQYLLTYVRSVDQGHLKAHGKASLEDTGYRCTYPQCSHVYKKKGDRNKHILDKHWNYRFACDVAGCIHEYGRADELTRHKKSAHG</sequence>
<dbReference type="AlphaFoldDB" id="A0AAD7TS80"/>
<feature type="region of interest" description="Disordered" evidence="2">
    <location>
        <begin position="170"/>
        <end position="243"/>
    </location>
</feature>